<dbReference type="Gene3D" id="1.10.10.1550">
    <property type="entry name" value="ROS/MUCR transcriptional regulator protein"/>
    <property type="match status" value="1"/>
</dbReference>
<comment type="caution">
    <text evidence="2">The sequence shown here is derived from an EMBL/GenBank/DDBJ whole genome shotgun (WGS) entry which is preliminary data.</text>
</comment>
<reference evidence="2 3" key="1">
    <citation type="submission" date="2020-08" db="EMBL/GenBank/DDBJ databases">
        <title>Genomic Encyclopedia of Type Strains, Phase IV (KMG-IV): sequencing the most valuable type-strain genomes for metagenomic binning, comparative biology and taxonomic classification.</title>
        <authorList>
            <person name="Goeker M."/>
        </authorList>
    </citation>
    <scope>NUCLEOTIDE SEQUENCE [LARGE SCALE GENOMIC DNA]</scope>
    <source>
        <strain evidence="2 3">DSM 11490</strain>
    </source>
</reference>
<dbReference type="GO" id="GO:0006355">
    <property type="term" value="P:regulation of DNA-templated transcription"/>
    <property type="evidence" value="ECO:0007669"/>
    <property type="project" value="InterPro"/>
</dbReference>
<organism evidence="2 3">
    <name type="scientific">Methylorubrum thiocyanatum</name>
    <dbReference type="NCBI Taxonomy" id="47958"/>
    <lineage>
        <taxon>Bacteria</taxon>
        <taxon>Pseudomonadati</taxon>
        <taxon>Pseudomonadota</taxon>
        <taxon>Alphaproteobacteria</taxon>
        <taxon>Hyphomicrobiales</taxon>
        <taxon>Methylobacteriaceae</taxon>
        <taxon>Methylorubrum</taxon>
    </lineage>
</organism>
<gene>
    <name evidence="2" type="ORF">HNR51_005150</name>
</gene>
<comment type="similarity">
    <text evidence="1">Belongs to the ros/MucR family.</text>
</comment>
<sequence length="149" mass="15879">MESNTIGALSREDLLERAAEIVTSYVANNRVPAAELPGLIPAVYAKLASLSITGSASAAEADVKQATAAQIRKSITPDALISFIDGKPYKTLKRHLGVHGLDPFSYRERYGLPSDYPMTAPGYSTMRSALAKELGLGRTGGRAERQAAE</sequence>
<protein>
    <submittedName>
        <fullName evidence="2">Transcriptional regulator</fullName>
    </submittedName>
</protein>
<proteinExistence type="inferred from homology"/>
<dbReference type="GO" id="GO:0008270">
    <property type="term" value="F:zinc ion binding"/>
    <property type="evidence" value="ECO:0007669"/>
    <property type="project" value="InterPro"/>
</dbReference>
<dbReference type="InterPro" id="IPR008807">
    <property type="entry name" value="ROS_MUCR"/>
</dbReference>
<evidence type="ECO:0000313" key="2">
    <source>
        <dbReference type="EMBL" id="MBA8916031.1"/>
    </source>
</evidence>
<evidence type="ECO:0000256" key="1">
    <source>
        <dbReference type="ARBA" id="ARBA00007031"/>
    </source>
</evidence>
<dbReference type="GO" id="GO:0003677">
    <property type="term" value="F:DNA binding"/>
    <property type="evidence" value="ECO:0007669"/>
    <property type="project" value="InterPro"/>
</dbReference>
<dbReference type="Proteomes" id="UP000543554">
    <property type="component" value="Unassembled WGS sequence"/>
</dbReference>
<dbReference type="EMBL" id="JACJIB010000013">
    <property type="protein sequence ID" value="MBA8916031.1"/>
    <property type="molecule type" value="Genomic_DNA"/>
</dbReference>
<dbReference type="RefSeq" id="WP_210280251.1">
    <property type="nucleotide sequence ID" value="NZ_BPRF01000022.1"/>
</dbReference>
<dbReference type="AlphaFoldDB" id="A0AA40S7J4"/>
<accession>A0AA40S7J4</accession>
<keyword evidence="3" id="KW-1185">Reference proteome</keyword>
<name>A0AA40S7J4_9HYPH</name>
<evidence type="ECO:0000313" key="3">
    <source>
        <dbReference type="Proteomes" id="UP000543554"/>
    </source>
</evidence>
<dbReference type="Pfam" id="PF05443">
    <property type="entry name" value="ROS_MUCR"/>
    <property type="match status" value="1"/>
</dbReference>
<dbReference type="InterPro" id="IPR041920">
    <property type="entry name" value="ROS/MUCR_sf"/>
</dbReference>